<dbReference type="EMBL" id="LAZR01018233">
    <property type="protein sequence ID" value="KKL97163.1"/>
    <property type="molecule type" value="Genomic_DNA"/>
</dbReference>
<protein>
    <submittedName>
        <fullName evidence="1">Uncharacterized protein</fullName>
    </submittedName>
</protein>
<dbReference type="AlphaFoldDB" id="A0A0F9GEG9"/>
<comment type="caution">
    <text evidence="1">The sequence shown here is derived from an EMBL/GenBank/DDBJ whole genome shotgun (WGS) entry which is preliminary data.</text>
</comment>
<reference evidence="1" key="1">
    <citation type="journal article" date="2015" name="Nature">
        <title>Complex archaea that bridge the gap between prokaryotes and eukaryotes.</title>
        <authorList>
            <person name="Spang A."/>
            <person name="Saw J.H."/>
            <person name="Jorgensen S.L."/>
            <person name="Zaremba-Niedzwiedzka K."/>
            <person name="Martijn J."/>
            <person name="Lind A.E."/>
            <person name="van Eijk R."/>
            <person name="Schleper C."/>
            <person name="Guy L."/>
            <person name="Ettema T.J."/>
        </authorList>
    </citation>
    <scope>NUCLEOTIDE SEQUENCE</scope>
</reference>
<name>A0A0F9GEG9_9ZZZZ</name>
<proteinExistence type="predicted"/>
<evidence type="ECO:0000313" key="1">
    <source>
        <dbReference type="EMBL" id="KKL97163.1"/>
    </source>
</evidence>
<gene>
    <name evidence="1" type="ORF">LCGC14_1837220</name>
</gene>
<organism evidence="1">
    <name type="scientific">marine sediment metagenome</name>
    <dbReference type="NCBI Taxonomy" id="412755"/>
    <lineage>
        <taxon>unclassified sequences</taxon>
        <taxon>metagenomes</taxon>
        <taxon>ecological metagenomes</taxon>
    </lineage>
</organism>
<sequence length="53" mass="6143">MPDPIYILELPSEIEMVPVDTKVPLPPFLQEFVRKYPAWAPILDPDGEENHVR</sequence>
<accession>A0A0F9GEG9</accession>